<dbReference type="AlphaFoldDB" id="A0A9Q1JGU6"/>
<reference evidence="2" key="1">
    <citation type="journal article" date="2023" name="Science">
        <title>Genome structures resolve the early diversification of teleost fishes.</title>
        <authorList>
            <person name="Parey E."/>
            <person name="Louis A."/>
            <person name="Montfort J."/>
            <person name="Bouchez O."/>
            <person name="Roques C."/>
            <person name="Iampietro C."/>
            <person name="Lluch J."/>
            <person name="Castinel A."/>
            <person name="Donnadieu C."/>
            <person name="Desvignes T."/>
            <person name="Floi Bucao C."/>
            <person name="Jouanno E."/>
            <person name="Wen M."/>
            <person name="Mejri S."/>
            <person name="Dirks R."/>
            <person name="Jansen H."/>
            <person name="Henkel C."/>
            <person name="Chen W.J."/>
            <person name="Zahm M."/>
            <person name="Cabau C."/>
            <person name="Klopp C."/>
            <person name="Thompson A.W."/>
            <person name="Robinson-Rechavi M."/>
            <person name="Braasch I."/>
            <person name="Lecointre G."/>
            <person name="Bobe J."/>
            <person name="Postlethwait J.H."/>
            <person name="Berthelot C."/>
            <person name="Roest Crollius H."/>
            <person name="Guiguen Y."/>
        </authorList>
    </citation>
    <scope>NUCLEOTIDE SEQUENCE</scope>
    <source>
        <strain evidence="2">WJC10195</strain>
    </source>
</reference>
<evidence type="ECO:0000256" key="1">
    <source>
        <dbReference type="SAM" id="MobiDB-lite"/>
    </source>
</evidence>
<evidence type="ECO:0000313" key="3">
    <source>
        <dbReference type="Proteomes" id="UP001152622"/>
    </source>
</evidence>
<sequence length="97" mass="10431">MNIGKPRAGRVTTQSPEETKGNGAERPQHRSINAQTNGQPTIPLFDHPLFLISGSGRAVKQHQLYPKRLQPAAVSPVTLQPPPPPPLIWPQGSVSAS</sequence>
<dbReference type="EMBL" id="JAINUF010000001">
    <property type="protein sequence ID" value="KAJ8382754.1"/>
    <property type="molecule type" value="Genomic_DNA"/>
</dbReference>
<feature type="region of interest" description="Disordered" evidence="1">
    <location>
        <begin position="74"/>
        <end position="97"/>
    </location>
</feature>
<feature type="compositionally biased region" description="Polar residues" evidence="1">
    <location>
        <begin position="30"/>
        <end position="40"/>
    </location>
</feature>
<dbReference type="Proteomes" id="UP001152622">
    <property type="component" value="Chromosome 1"/>
</dbReference>
<feature type="compositionally biased region" description="Pro residues" evidence="1">
    <location>
        <begin position="79"/>
        <end position="88"/>
    </location>
</feature>
<feature type="region of interest" description="Disordered" evidence="1">
    <location>
        <begin position="1"/>
        <end position="41"/>
    </location>
</feature>
<organism evidence="2 3">
    <name type="scientific">Synaphobranchus kaupii</name>
    <name type="common">Kaup's arrowtooth eel</name>
    <dbReference type="NCBI Taxonomy" id="118154"/>
    <lineage>
        <taxon>Eukaryota</taxon>
        <taxon>Metazoa</taxon>
        <taxon>Chordata</taxon>
        <taxon>Craniata</taxon>
        <taxon>Vertebrata</taxon>
        <taxon>Euteleostomi</taxon>
        <taxon>Actinopterygii</taxon>
        <taxon>Neopterygii</taxon>
        <taxon>Teleostei</taxon>
        <taxon>Anguilliformes</taxon>
        <taxon>Synaphobranchidae</taxon>
        <taxon>Synaphobranchus</taxon>
    </lineage>
</organism>
<proteinExistence type="predicted"/>
<comment type="caution">
    <text evidence="2">The sequence shown here is derived from an EMBL/GenBank/DDBJ whole genome shotgun (WGS) entry which is preliminary data.</text>
</comment>
<evidence type="ECO:0000313" key="2">
    <source>
        <dbReference type="EMBL" id="KAJ8382754.1"/>
    </source>
</evidence>
<protein>
    <submittedName>
        <fullName evidence="2">Uncharacterized protein</fullName>
    </submittedName>
</protein>
<accession>A0A9Q1JGU6</accession>
<name>A0A9Q1JGU6_SYNKA</name>
<keyword evidence="3" id="KW-1185">Reference proteome</keyword>
<gene>
    <name evidence="2" type="ORF">SKAU_G00035320</name>
</gene>